<feature type="non-terminal residue" evidence="5">
    <location>
        <position position="908"/>
    </location>
</feature>
<dbReference type="InterPro" id="IPR000873">
    <property type="entry name" value="AMP-dep_synth/lig_dom"/>
</dbReference>
<name>A0ABX0NKI4_9BURK</name>
<dbReference type="PROSITE" id="PS00012">
    <property type="entry name" value="PHOSPHOPANTETHEINE"/>
    <property type="match status" value="1"/>
</dbReference>
<evidence type="ECO:0000256" key="2">
    <source>
        <dbReference type="ARBA" id="ARBA00022450"/>
    </source>
</evidence>
<dbReference type="Proteomes" id="UP000621455">
    <property type="component" value="Unassembled WGS sequence"/>
</dbReference>
<comment type="caution">
    <text evidence="5">The sequence shown here is derived from an EMBL/GenBank/DDBJ whole genome shotgun (WGS) entry which is preliminary data.</text>
</comment>
<dbReference type="RefSeq" id="WP_167094463.1">
    <property type="nucleotide sequence ID" value="NZ_WHJG01000097.1"/>
</dbReference>
<dbReference type="InterPro" id="IPR001242">
    <property type="entry name" value="Condensation_dom"/>
</dbReference>
<evidence type="ECO:0000313" key="5">
    <source>
        <dbReference type="EMBL" id="NHZ84128.1"/>
    </source>
</evidence>
<proteinExistence type="predicted"/>
<dbReference type="EMBL" id="WHJG01000097">
    <property type="protein sequence ID" value="NHZ84128.1"/>
    <property type="molecule type" value="Genomic_DNA"/>
</dbReference>
<dbReference type="PROSITE" id="PS50075">
    <property type="entry name" value="CARRIER"/>
    <property type="match status" value="1"/>
</dbReference>
<dbReference type="Gene3D" id="3.30.559.10">
    <property type="entry name" value="Chloramphenicol acetyltransferase-like domain"/>
    <property type="match status" value="1"/>
</dbReference>
<dbReference type="Pfam" id="PF00550">
    <property type="entry name" value="PP-binding"/>
    <property type="match status" value="1"/>
</dbReference>
<dbReference type="Pfam" id="PF00501">
    <property type="entry name" value="AMP-binding"/>
    <property type="match status" value="1"/>
</dbReference>
<dbReference type="PANTHER" id="PTHR45527">
    <property type="entry name" value="NONRIBOSOMAL PEPTIDE SYNTHETASE"/>
    <property type="match status" value="1"/>
</dbReference>
<dbReference type="InterPro" id="IPR045851">
    <property type="entry name" value="AMP-bd_C_sf"/>
</dbReference>
<dbReference type="PANTHER" id="PTHR45527:SF1">
    <property type="entry name" value="FATTY ACID SYNTHASE"/>
    <property type="match status" value="1"/>
</dbReference>
<protein>
    <submittedName>
        <fullName evidence="5">AMP-binding protein</fullName>
    </submittedName>
</protein>
<sequence length="908" mass="98428">PIGAALPGRAIYLLDADMNPVPVGAAGELCIGGELLARGYHGRPDLSGERFVPDPFGAPGARMYRTGDLARWKPDGVIDYLGRIDHQVKIRGFRIELPEIEACLLGHPAVREALILVREDRPGDKRLVAYLTAHGDAPASDTLRRHIAAQLPDYMVPSAFVPLATMPMNPNGKLDRKALPAPVYGADSEQAAPRNASEAALVRIWCEVLGVEQAGIHDNFFMLGGHSLLATRLVSRIRAELRCELPVRALFEAPTIAQLAERVLPASAADLAPIPAVPRDGALPLSFAQQRLWFLHQLEPHSAAYNMPAAIRLDGDLDVAALKQSFEAIVARHETLRTTFREEGGEAVQVIAARGDIPMALVDLSGVPAAQRETEAMRLAQDEAATPFDLLAGPLLRLTLLKLDPARHILLASMHHIVSDGWSMSILTRELSACYAAALQGATAALLPLSVQYGDFASWQRMQLAGDGMAAQLDYWRTQLGSEHPVLELPADRARPSVQSGRGARHRFTLDAGLVEPLRALCHEQGASTFMALLAVFQILLARLSGQSDIRVGTPIANRQRVELEGLIGFFVNTQVLRAAYDGKLTFAHMLGRVKEAALGAQTHQDLPFEQLVEAVQPERSLSHAPLFQVMFNLIQSDAAALPDLAGLEVRPLIRNDSVTQFDLTLDIVARDSVFDASFTYSTDLFDAATIARFADYYRNLLAAVLASRQTRIGQLPMLGAAEFQRVTREWSVEAERHAATAPVHQLFEAQAAATPDAIALVFDETAFSYAELNARANRVAHHLIGAGAGADARVGIRMQRAPAMVIAILATLKAGAAYVPLDPNYPQERLAYMADDAGVALLLETLPDCGGQPSHNPGVTVHRQQLAYVMYTSGSTGKPKGVGITHDALARHTRVARDFFRLDAGER</sequence>
<dbReference type="Pfam" id="PF00668">
    <property type="entry name" value="Condensation"/>
    <property type="match status" value="1"/>
</dbReference>
<dbReference type="InterPro" id="IPR036736">
    <property type="entry name" value="ACP-like_sf"/>
</dbReference>
<reference evidence="5 6" key="1">
    <citation type="submission" date="2019-10" db="EMBL/GenBank/DDBJ databases">
        <title>Taxonomy of Antarctic Massilia spp.: description of Massilia rubra sp. nov., Massilia aquatica sp. nov., Massilia mucilaginosa sp. nov., Massilia frigida sp. nov. isolated from streams, lakes and regoliths.</title>
        <authorList>
            <person name="Holochova P."/>
            <person name="Sedlacek I."/>
            <person name="Kralova S."/>
            <person name="Maslanova I."/>
            <person name="Busse H.-J."/>
            <person name="Stankova E."/>
            <person name="Vrbovska V."/>
            <person name="Kovarovic V."/>
            <person name="Bartak M."/>
            <person name="Svec P."/>
            <person name="Pantucek R."/>
        </authorList>
    </citation>
    <scope>NUCLEOTIDE SEQUENCE [LARGE SCALE GENOMIC DNA]</scope>
    <source>
        <strain evidence="5 6">CCM 8695</strain>
    </source>
</reference>
<organism evidence="5 6">
    <name type="scientific">Massilia frigida</name>
    <dbReference type="NCBI Taxonomy" id="2609281"/>
    <lineage>
        <taxon>Bacteria</taxon>
        <taxon>Pseudomonadati</taxon>
        <taxon>Pseudomonadota</taxon>
        <taxon>Betaproteobacteria</taxon>
        <taxon>Burkholderiales</taxon>
        <taxon>Oxalobacteraceae</taxon>
        <taxon>Telluria group</taxon>
        <taxon>Massilia</taxon>
    </lineage>
</organism>
<dbReference type="SUPFAM" id="SSF56801">
    <property type="entry name" value="Acetyl-CoA synthetase-like"/>
    <property type="match status" value="2"/>
</dbReference>
<dbReference type="Pfam" id="PF13193">
    <property type="entry name" value="AMP-binding_C"/>
    <property type="match status" value="1"/>
</dbReference>
<evidence type="ECO:0000256" key="1">
    <source>
        <dbReference type="ARBA" id="ARBA00001957"/>
    </source>
</evidence>
<keyword evidence="6" id="KW-1185">Reference proteome</keyword>
<feature type="domain" description="Carrier" evidence="4">
    <location>
        <begin position="192"/>
        <end position="267"/>
    </location>
</feature>
<dbReference type="CDD" id="cd19531">
    <property type="entry name" value="LCL_NRPS-like"/>
    <property type="match status" value="1"/>
</dbReference>
<dbReference type="InterPro" id="IPR025110">
    <property type="entry name" value="AMP-bd_C"/>
</dbReference>
<accession>A0ABX0NKI4</accession>
<dbReference type="InterPro" id="IPR020845">
    <property type="entry name" value="AMP-binding_CS"/>
</dbReference>
<dbReference type="Gene3D" id="1.10.1200.10">
    <property type="entry name" value="ACP-like"/>
    <property type="match status" value="1"/>
</dbReference>
<dbReference type="Gene3D" id="3.40.50.12780">
    <property type="entry name" value="N-terminal domain of ligase-like"/>
    <property type="match status" value="2"/>
</dbReference>
<dbReference type="SUPFAM" id="SSF52777">
    <property type="entry name" value="CoA-dependent acyltransferases"/>
    <property type="match status" value="2"/>
</dbReference>
<dbReference type="SMART" id="SM00823">
    <property type="entry name" value="PKS_PP"/>
    <property type="match status" value="1"/>
</dbReference>
<dbReference type="Gene3D" id="3.30.300.30">
    <property type="match status" value="1"/>
</dbReference>
<keyword evidence="3" id="KW-0597">Phosphoprotein</keyword>
<comment type="cofactor">
    <cofactor evidence="1">
        <name>pantetheine 4'-phosphate</name>
        <dbReference type="ChEBI" id="CHEBI:47942"/>
    </cofactor>
</comment>
<dbReference type="InterPro" id="IPR020806">
    <property type="entry name" value="PKS_PP-bd"/>
</dbReference>
<evidence type="ECO:0000259" key="4">
    <source>
        <dbReference type="PROSITE" id="PS50075"/>
    </source>
</evidence>
<dbReference type="Gene3D" id="3.30.559.30">
    <property type="entry name" value="Nonribosomal peptide synthetase, condensation domain"/>
    <property type="match status" value="1"/>
</dbReference>
<gene>
    <name evidence="5" type="ORF">F2P44_33470</name>
</gene>
<dbReference type="PROSITE" id="PS00455">
    <property type="entry name" value="AMP_BINDING"/>
    <property type="match status" value="1"/>
</dbReference>
<dbReference type="InterPro" id="IPR042099">
    <property type="entry name" value="ANL_N_sf"/>
</dbReference>
<dbReference type="SUPFAM" id="SSF47336">
    <property type="entry name" value="ACP-like"/>
    <property type="match status" value="1"/>
</dbReference>
<dbReference type="InterPro" id="IPR023213">
    <property type="entry name" value="CAT-like_dom_sf"/>
</dbReference>
<keyword evidence="2" id="KW-0596">Phosphopantetheine</keyword>
<feature type="non-terminal residue" evidence="5">
    <location>
        <position position="1"/>
    </location>
</feature>
<dbReference type="InterPro" id="IPR006162">
    <property type="entry name" value="Ppantetheine_attach_site"/>
</dbReference>
<evidence type="ECO:0000313" key="6">
    <source>
        <dbReference type="Proteomes" id="UP000621455"/>
    </source>
</evidence>
<dbReference type="InterPro" id="IPR009081">
    <property type="entry name" value="PP-bd_ACP"/>
</dbReference>
<evidence type="ECO:0000256" key="3">
    <source>
        <dbReference type="ARBA" id="ARBA00022553"/>
    </source>
</evidence>